<reference evidence="11" key="2">
    <citation type="submission" date="2023-11" db="UniProtKB">
        <authorList>
            <consortium name="WormBaseParasite"/>
        </authorList>
    </citation>
    <scope>IDENTIFICATION</scope>
</reference>
<feature type="compositionally biased region" description="Polar residues" evidence="8">
    <location>
        <begin position="1469"/>
        <end position="1490"/>
    </location>
</feature>
<evidence type="ECO:0000256" key="4">
    <source>
        <dbReference type="ARBA" id="ARBA00022691"/>
    </source>
</evidence>
<dbReference type="FunFam" id="3.40.50.150:FF:000003">
    <property type="entry name" value="Blast:Protein arginine N-methyltransferase 1"/>
    <property type="match status" value="1"/>
</dbReference>
<comment type="catalytic activity">
    <reaction evidence="6">
        <text>L-arginyl-[protein] + S-adenosyl-L-methionine = N(omega)-methyl-L-arginyl-[protein] + S-adenosyl-L-homocysteine + H(+)</text>
        <dbReference type="Rhea" id="RHEA:48100"/>
        <dbReference type="Rhea" id="RHEA-COMP:10532"/>
        <dbReference type="Rhea" id="RHEA-COMP:11990"/>
        <dbReference type="ChEBI" id="CHEBI:15378"/>
        <dbReference type="ChEBI" id="CHEBI:29965"/>
        <dbReference type="ChEBI" id="CHEBI:57856"/>
        <dbReference type="ChEBI" id="CHEBI:59789"/>
        <dbReference type="ChEBI" id="CHEBI:65280"/>
    </reaction>
    <physiologicalReaction direction="left-to-right" evidence="6">
        <dbReference type="Rhea" id="RHEA:48101"/>
    </physiologicalReaction>
</comment>
<dbReference type="CDD" id="cd02440">
    <property type="entry name" value="AdoMet_MTases"/>
    <property type="match status" value="1"/>
</dbReference>
<dbReference type="Pfam" id="PF22528">
    <property type="entry name" value="PRMT_C"/>
    <property type="match status" value="1"/>
</dbReference>
<dbReference type="GO" id="GO:0032259">
    <property type="term" value="P:methylation"/>
    <property type="evidence" value="ECO:0007669"/>
    <property type="project" value="UniProtKB-KW"/>
</dbReference>
<dbReference type="GO" id="GO:0006886">
    <property type="term" value="P:intracellular protein transport"/>
    <property type="evidence" value="ECO:0007669"/>
    <property type="project" value="InterPro"/>
</dbReference>
<dbReference type="PANTHER" id="PTHR11006">
    <property type="entry name" value="PROTEIN ARGININE N-METHYLTRANSFERASE"/>
    <property type="match status" value="1"/>
</dbReference>
<dbReference type="InterPro" id="IPR019335">
    <property type="entry name" value="COG7"/>
</dbReference>
<keyword evidence="10" id="KW-1185">Reference proteome</keyword>
<dbReference type="InterPro" id="IPR036236">
    <property type="entry name" value="Znf_C2H2_sf"/>
</dbReference>
<evidence type="ECO:0000313" key="11">
    <source>
        <dbReference type="WBParaSite" id="TREG1_132500.1"/>
    </source>
</evidence>
<evidence type="ECO:0000256" key="3">
    <source>
        <dbReference type="ARBA" id="ARBA00022679"/>
    </source>
</evidence>
<keyword evidence="2 7" id="KW-0489">Methyltransferase</keyword>
<dbReference type="PANTHER" id="PTHR11006:SF53">
    <property type="entry name" value="PROTEIN ARGININE N-METHYLTRANSFERASE 3"/>
    <property type="match status" value="1"/>
</dbReference>
<feature type="compositionally biased region" description="Low complexity" evidence="8">
    <location>
        <begin position="1459"/>
        <end position="1468"/>
    </location>
</feature>
<dbReference type="WBParaSite" id="TREG1_132500.1">
    <property type="protein sequence ID" value="TREG1_132500.1"/>
    <property type="gene ID" value="TREG1_132500"/>
</dbReference>
<proteinExistence type="predicted"/>
<accession>A0AA85J0B7</accession>
<feature type="region of interest" description="Disordered" evidence="8">
    <location>
        <begin position="1455"/>
        <end position="1512"/>
    </location>
</feature>
<evidence type="ECO:0000313" key="10">
    <source>
        <dbReference type="Proteomes" id="UP000050795"/>
    </source>
</evidence>
<dbReference type="SUPFAM" id="SSF53335">
    <property type="entry name" value="S-adenosyl-L-methionine-dependent methyltransferases"/>
    <property type="match status" value="1"/>
</dbReference>
<evidence type="ECO:0000256" key="2">
    <source>
        <dbReference type="ARBA" id="ARBA00022603"/>
    </source>
</evidence>
<feature type="domain" description="Protein arginine N-methyltransferase" evidence="9">
    <location>
        <begin position="367"/>
        <end position="579"/>
    </location>
</feature>
<dbReference type="PROSITE" id="PS51678">
    <property type="entry name" value="SAM_MT_PRMT"/>
    <property type="match status" value="1"/>
</dbReference>
<dbReference type="InterPro" id="IPR025799">
    <property type="entry name" value="Arg_MeTrfase"/>
</dbReference>
<dbReference type="Pfam" id="PF06325">
    <property type="entry name" value="PrmA"/>
    <property type="match status" value="1"/>
</dbReference>
<keyword evidence="4 7" id="KW-0949">S-adenosyl-L-methionine</keyword>
<protein>
    <recommendedName>
        <fullName evidence="1">type I protein arginine methyltransferase</fullName>
        <ecNumber evidence="1">2.1.1.319</ecNumber>
    </recommendedName>
</protein>
<dbReference type="Pfam" id="PF10191">
    <property type="entry name" value="COG7"/>
    <property type="match status" value="2"/>
</dbReference>
<dbReference type="GO" id="GO:0042054">
    <property type="term" value="F:histone methyltransferase activity"/>
    <property type="evidence" value="ECO:0007669"/>
    <property type="project" value="TreeGrafter"/>
</dbReference>
<evidence type="ECO:0000256" key="5">
    <source>
        <dbReference type="ARBA" id="ARBA00047384"/>
    </source>
</evidence>
<dbReference type="GO" id="GO:0005634">
    <property type="term" value="C:nucleus"/>
    <property type="evidence" value="ECO:0007669"/>
    <property type="project" value="TreeGrafter"/>
</dbReference>
<dbReference type="Gene3D" id="3.40.50.150">
    <property type="entry name" value="Vaccinia Virus protein VP39"/>
    <property type="match status" value="1"/>
</dbReference>
<keyword evidence="3 7" id="KW-0808">Transferase</keyword>
<evidence type="ECO:0000256" key="8">
    <source>
        <dbReference type="SAM" id="MobiDB-lite"/>
    </source>
</evidence>
<comment type="catalytic activity">
    <reaction evidence="5">
        <text>L-arginyl-[protein] + 2 S-adenosyl-L-methionine = N(omega),N(omega)-dimethyl-L-arginyl-[protein] + 2 S-adenosyl-L-homocysteine + 2 H(+)</text>
        <dbReference type="Rhea" id="RHEA:48096"/>
        <dbReference type="Rhea" id="RHEA-COMP:10532"/>
        <dbReference type="Rhea" id="RHEA-COMP:11991"/>
        <dbReference type="ChEBI" id="CHEBI:15378"/>
        <dbReference type="ChEBI" id="CHEBI:29965"/>
        <dbReference type="ChEBI" id="CHEBI:57856"/>
        <dbReference type="ChEBI" id="CHEBI:59789"/>
        <dbReference type="ChEBI" id="CHEBI:61897"/>
        <dbReference type="EC" id="2.1.1.319"/>
    </reaction>
    <physiologicalReaction direction="left-to-right" evidence="5">
        <dbReference type="Rhea" id="RHEA:48097"/>
    </physiologicalReaction>
</comment>
<dbReference type="GO" id="GO:0017119">
    <property type="term" value="C:Golgi transport complex"/>
    <property type="evidence" value="ECO:0007669"/>
    <property type="project" value="InterPro"/>
</dbReference>
<feature type="compositionally biased region" description="Acidic residues" evidence="8">
    <location>
        <begin position="1571"/>
        <end position="1585"/>
    </location>
</feature>
<feature type="compositionally biased region" description="Polar residues" evidence="8">
    <location>
        <begin position="1497"/>
        <end position="1512"/>
    </location>
</feature>
<feature type="region of interest" description="Disordered" evidence="8">
    <location>
        <begin position="1564"/>
        <end position="1585"/>
    </location>
</feature>
<evidence type="ECO:0000256" key="1">
    <source>
        <dbReference type="ARBA" id="ARBA00011925"/>
    </source>
</evidence>
<organism evidence="10 11">
    <name type="scientific">Trichobilharzia regenti</name>
    <name type="common">Nasal bird schistosome</name>
    <dbReference type="NCBI Taxonomy" id="157069"/>
    <lineage>
        <taxon>Eukaryota</taxon>
        <taxon>Metazoa</taxon>
        <taxon>Spiralia</taxon>
        <taxon>Lophotrochozoa</taxon>
        <taxon>Platyhelminthes</taxon>
        <taxon>Trematoda</taxon>
        <taxon>Digenea</taxon>
        <taxon>Strigeidida</taxon>
        <taxon>Schistosomatoidea</taxon>
        <taxon>Schistosomatidae</taxon>
        <taxon>Trichobilharzia</taxon>
    </lineage>
</organism>
<dbReference type="SUPFAM" id="SSF57667">
    <property type="entry name" value="beta-beta-alpha zinc fingers"/>
    <property type="match status" value="1"/>
</dbReference>
<dbReference type="GO" id="GO:0035242">
    <property type="term" value="F:protein-arginine omega-N asymmetric methyltransferase activity"/>
    <property type="evidence" value="ECO:0007669"/>
    <property type="project" value="UniProtKB-EC"/>
</dbReference>
<dbReference type="InterPro" id="IPR055135">
    <property type="entry name" value="PRMT_dom"/>
</dbReference>
<evidence type="ECO:0000256" key="7">
    <source>
        <dbReference type="PROSITE-ProRule" id="PRU01015"/>
    </source>
</evidence>
<dbReference type="EC" id="2.1.1.319" evidence="1"/>
<dbReference type="InterPro" id="IPR029063">
    <property type="entry name" value="SAM-dependent_MTases_sf"/>
</dbReference>
<evidence type="ECO:0000256" key="6">
    <source>
        <dbReference type="ARBA" id="ARBA00049303"/>
    </source>
</evidence>
<dbReference type="Proteomes" id="UP000050795">
    <property type="component" value="Unassembled WGS sequence"/>
</dbReference>
<evidence type="ECO:0000259" key="9">
    <source>
        <dbReference type="Pfam" id="PF22528"/>
    </source>
</evidence>
<name>A0AA85J0B7_TRIRE</name>
<reference evidence="10" key="1">
    <citation type="submission" date="2022-06" db="EMBL/GenBank/DDBJ databases">
        <authorList>
            <person name="Berger JAMES D."/>
            <person name="Berger JAMES D."/>
        </authorList>
    </citation>
    <scope>NUCLEOTIDE SEQUENCE [LARGE SCALE GENOMIC DNA]</scope>
</reference>
<dbReference type="Gene3D" id="2.70.160.11">
    <property type="entry name" value="Hnrnp arginine n-methyltransferase1"/>
    <property type="match status" value="1"/>
</dbReference>
<sequence>MSELIIPNGNSTDSEYESDGWQEVTVPDSASPEKYICLVCDVNCDSVVGFFRHLTIQHEWVNLLDGEGRSIFNDQYDWIRFVNFVRKTKPTDLRQAFFDMVWKTDSMDLLYPVLTDDEVLSIDIESYLVDNSQNEQVVNGTVLSNGLNAGATGTTYSRELIIERPSQELLRLVEENRTLRAQLNNCKLLLSNMAKEPVRTKSSSRSPDRKSDIIEPNDSSYFGSYGHFEIHGEMINDRIRTDSYVNFILSNSDKYFKDKIILDVGSGSGILSMIASKAGAKHVYGVEAADEIYAASHETLRVNNLLDRITIIHGQAESVELPVKKVDVIISEWMGYFLFFESMLDSVLNIASKYLSPDGYIFPRHYTLHLLGVQCSDKLRQRRLEHWNNVYGYNMPALRRAALSEAHILNLTNEQTPSSPLLFSPNVSLASLQSSFATCSSESGKTTSPITILTSQPYELIDIDLCDMHKQRVYNLTNNSSILCEQNFSLLIQPSNLSTKISGTFKLDAIVGYFNVRFNDAADVKVEFSTSPTAPLTHWKQTLLFLDKPILVKPSDLVTGKITIRRATLDNRGLEITLKINGTMDYPEDLTCFAKSDFNHVQWINEALKPYASDPNYLDQKVSDLVLQLQNQMKDVMQTLDHACQEAISFVPRVLREMESVKTDATILDSDLKSLQHDNLQMDNNSQSIVTSLVELDRTRRNAQSAADALRETDRWINLIQCINELFETEDLDQLCSTIESMDQCLISLIYVNDYEERVKAVDKYKNNLESLIAPQLIQSLDELNSIIMQNIHMMMNNGGGDDENNDHGSDYYTSLPSLTLLPTATTKTLTSVQPLNDYRKCLRKTNHLLNLLYRIGRENAAKKYYTNWLKDQLTSFWNRSMSQTITESATLTTTAATTTDTILLTSLVQDLSAYPSNLIGVEKSTKMNYLSSTVSENDKNSSTTIKNIIYFYALIIIFFKGQLGAKLFTAPQKEQNSTRPSYPIGILVDFTESLESLKSFQKFTNSISDYYSLGCLFRVTVKCLHCFEELLVPIYSDIMRNNQCSSDVNSFDNNDSDSHHKKVKDNFVENFKNAFTRLIQTMINPFIGLPELFAKHIRQQFDQELNKLNITVGNNLSDVWKKLNEDVVSRSLGLFCDAINLCFEATGAISTPFILDIIHSYWDSLIAKWMVWNNWIEKQLVKSDSDLGYNQAYGFMWVIKFAHLTGDLSSQSDTFVEYAMSKCTDWLSQILNADENIITPKEKNTLAFSSTKNDNSSSNNNTDNLPSRIPNILLCILRQLVLKQSSECQHSIKIIAHSSGLTTPPPNEMTNHQRTLTSSTMLKTRSNLHGFHKSSSMLCRATVGIVRQVALAPIRYYLKPVKDLTIWFTYPNNGEVCLPDMAYLPQDYITQIGQYLFMLPGQLEPYLSTSDTSFEITEGSQFDDSPPSLSSTGLTQCLYLGDLETSYTITSHKISESQQQQQQQQQQVSPTTSSALQQQEASGTTTTSKTPRKRLLSSNFSHQMKSTPDNTKTPNESFVYYWLENLISVNVCDLIINTILQIGMNKSAVKPLTKESKISAINKTSKSNGDEDVDGYESDNDADDQPLLTKHGLKQLDVDLGYLFSMLHDLGVTVPSNLQTLRDLINCDAEQFPKLCADRPPKIVNTVANFRGF</sequence>